<comment type="caution">
    <text evidence="1">The sequence shown here is derived from an EMBL/GenBank/DDBJ whole genome shotgun (WGS) entry which is preliminary data.</text>
</comment>
<dbReference type="Proteomes" id="UP000230233">
    <property type="component" value="Chromosome X"/>
</dbReference>
<name>A0A2G5SS53_9PELO</name>
<keyword evidence="2" id="KW-1185">Reference proteome</keyword>
<dbReference type="EMBL" id="PDUG01000006">
    <property type="protein sequence ID" value="PIC17857.1"/>
    <property type="molecule type" value="Genomic_DNA"/>
</dbReference>
<sequence>MKNHRAPEEGGKLELDLIVVDFLGTKPPEEKNRGDDITQLCLSESLKKKMGARKGRQKMGGNKKDKFLAERKEDLFFFWLMNKREAPTWK</sequence>
<evidence type="ECO:0000313" key="2">
    <source>
        <dbReference type="Proteomes" id="UP000230233"/>
    </source>
</evidence>
<protein>
    <submittedName>
        <fullName evidence="1">Uncharacterized protein</fullName>
    </submittedName>
</protein>
<reference evidence="2" key="1">
    <citation type="submission" date="2017-10" db="EMBL/GenBank/DDBJ databases">
        <title>Rapid genome shrinkage in a self-fertile nematode reveals novel sperm competition proteins.</title>
        <authorList>
            <person name="Yin D."/>
            <person name="Schwarz E.M."/>
            <person name="Thomas C.G."/>
            <person name="Felde R.L."/>
            <person name="Korf I.F."/>
            <person name="Cutter A.D."/>
            <person name="Schartner C.M."/>
            <person name="Ralston E.J."/>
            <person name="Meyer B.J."/>
            <person name="Haag E.S."/>
        </authorList>
    </citation>
    <scope>NUCLEOTIDE SEQUENCE [LARGE SCALE GENOMIC DNA]</scope>
    <source>
        <strain evidence="2">JU1422</strain>
    </source>
</reference>
<organism evidence="1 2">
    <name type="scientific">Caenorhabditis nigoni</name>
    <dbReference type="NCBI Taxonomy" id="1611254"/>
    <lineage>
        <taxon>Eukaryota</taxon>
        <taxon>Metazoa</taxon>
        <taxon>Ecdysozoa</taxon>
        <taxon>Nematoda</taxon>
        <taxon>Chromadorea</taxon>
        <taxon>Rhabditida</taxon>
        <taxon>Rhabditina</taxon>
        <taxon>Rhabditomorpha</taxon>
        <taxon>Rhabditoidea</taxon>
        <taxon>Rhabditidae</taxon>
        <taxon>Peloderinae</taxon>
        <taxon>Caenorhabditis</taxon>
    </lineage>
</organism>
<dbReference type="AlphaFoldDB" id="A0A2G5SS53"/>
<evidence type="ECO:0000313" key="1">
    <source>
        <dbReference type="EMBL" id="PIC17857.1"/>
    </source>
</evidence>
<accession>A0A2G5SS53</accession>
<proteinExistence type="predicted"/>
<gene>
    <name evidence="1" type="primary">Cnig_chr_X.g23951</name>
    <name evidence="1" type="ORF">B9Z55_023951</name>
</gene>